<reference evidence="1 2" key="1">
    <citation type="journal article" date="2017" name="Syst. Appl. Microbiol.">
        <title>Soybeans inoculated with root zone soils of Canadian native legumes harbour diverse and novel Bradyrhizobium spp. that possess agricultural potential.</title>
        <authorList>
            <person name="Bromfield E.S.P."/>
            <person name="Cloutier S."/>
            <person name="Tambong J.T."/>
            <person name="Tran Thi T.V."/>
        </authorList>
    </citation>
    <scope>NUCLEOTIDE SEQUENCE [LARGE SCALE GENOMIC DNA]</scope>
    <source>
        <strain evidence="1 2">323S2</strain>
    </source>
</reference>
<accession>A0A9X9YHA7</accession>
<dbReference type="EMBL" id="CP088280">
    <property type="protein sequence ID" value="UGX90312.1"/>
    <property type="molecule type" value="Genomic_DNA"/>
</dbReference>
<evidence type="ECO:0000313" key="2">
    <source>
        <dbReference type="Proteomes" id="UP000564836"/>
    </source>
</evidence>
<dbReference type="AlphaFoldDB" id="A0A9X9YHA7"/>
<evidence type="ECO:0000313" key="1">
    <source>
        <dbReference type="EMBL" id="UGX90312.1"/>
    </source>
</evidence>
<dbReference type="InterPro" id="IPR019289">
    <property type="entry name" value="Phage_tail_E/E"/>
</dbReference>
<name>A0A9X9YHA7_9BRAD</name>
<dbReference type="RefSeq" id="WP_207794712.1">
    <property type="nucleotide sequence ID" value="NZ_CP088280.1"/>
</dbReference>
<dbReference type="Pfam" id="PF10109">
    <property type="entry name" value="Phage_TAC_7"/>
    <property type="match status" value="1"/>
</dbReference>
<gene>
    <name evidence="1" type="ORF">G6321_00031245</name>
</gene>
<sequence length="115" mass="12548">MADAKPKLEAVADEVPPQQIKPLTFKLRKPVEAHGEKISEITFREPTGADIEAAGLPVNIDFAFDPPRIEFDARKMSAMMSVLAAVPPSTIRALAPKDWSTCAWGLASFFIPDLV</sequence>
<dbReference type="Proteomes" id="UP000564836">
    <property type="component" value="Chromosome"/>
</dbReference>
<reference evidence="1 2" key="2">
    <citation type="journal article" date="2022" name="Int. J. Syst. Evol. Microbiol.">
        <title>Strains of Bradyrhizobium barranii sp. nov. associated with legumes native to Canada are symbionts of soybeans and belong to different subspecies (subsp. barranii subsp. nov. and subsp. apii subsp. nov.) and symbiovars (sv. glycinearum and sv. septentrionale).</title>
        <authorList>
            <person name="Bromfield E.S.P."/>
            <person name="Cloutier S."/>
            <person name="Wasai-Hara S."/>
            <person name="Minamisawa K."/>
        </authorList>
    </citation>
    <scope>NUCLEOTIDE SEQUENCE [LARGE SCALE GENOMIC DNA]</scope>
    <source>
        <strain evidence="1 2">323S2</strain>
    </source>
</reference>
<organism evidence="1 2">
    <name type="scientific">Bradyrhizobium barranii subsp. barranii</name>
    <dbReference type="NCBI Taxonomy" id="2823807"/>
    <lineage>
        <taxon>Bacteria</taxon>
        <taxon>Pseudomonadati</taxon>
        <taxon>Pseudomonadota</taxon>
        <taxon>Alphaproteobacteria</taxon>
        <taxon>Hyphomicrobiales</taxon>
        <taxon>Nitrobacteraceae</taxon>
        <taxon>Bradyrhizobium</taxon>
        <taxon>Bradyrhizobium barranii</taxon>
    </lineage>
</organism>
<proteinExistence type="predicted"/>
<protein>
    <submittedName>
        <fullName evidence="1">Phage tail assembly protein</fullName>
    </submittedName>
</protein>